<protein>
    <submittedName>
        <fullName evidence="1">DNA/RNA polymerases superfamily protein</fullName>
    </submittedName>
</protein>
<dbReference type="PANTHER" id="PTHR45835">
    <property type="entry name" value="YALI0A06105P"/>
    <property type="match status" value="1"/>
</dbReference>
<dbReference type="EMBL" id="BKCJ010000386">
    <property type="protein sequence ID" value="GEU32739.1"/>
    <property type="molecule type" value="Genomic_DNA"/>
</dbReference>
<dbReference type="GO" id="GO:0003676">
    <property type="term" value="F:nucleic acid binding"/>
    <property type="evidence" value="ECO:0007669"/>
    <property type="project" value="InterPro"/>
</dbReference>
<gene>
    <name evidence="1" type="ORF">Tci_004717</name>
</gene>
<sequence length="426" mass="50195">MSVRFTITHVRRNVVADALSRRERVKPKRVLAMAMTIQSGVKRMILAAQSEAFKEEKSTAEMLRGLDERMEKRKMEVIVDRLTKSAYFLAIREDYKIKKLARLYINKIVVRHGAPVSIISDRDERFTSRFWQTLQEALGLRFRYDWDVHLPLAEFSYNNSYHSSIRCALFEALYKRMCRSPVLWDEIRESRLIGSKLVQETTDKVVLIKENLKAARDRQKSYADNRRKLLEFEIEDQVLLKVSPWKEPIEIIDCEVNSLKRSRIPRVKVHRNLKRGHKDFINLMFWNGSNGYAYPVLEWIEWVRLPSIRRIGWVRLPSVGRDRMVGEDSPVEEDSTPKKKSYKDVKIGRLKMTIKVPCAFHGPLKKRLHCAKVKFLYPKIASLEMGIASKRHLNRAEYGVPFTLLHAWSVLKYCQKWKEEELLRFG</sequence>
<dbReference type="Gene3D" id="3.30.420.10">
    <property type="entry name" value="Ribonuclease H-like superfamily/Ribonuclease H"/>
    <property type="match status" value="2"/>
</dbReference>
<dbReference type="InterPro" id="IPR012337">
    <property type="entry name" value="RNaseH-like_sf"/>
</dbReference>
<proteinExistence type="predicted"/>
<comment type="caution">
    <text evidence="1">The sequence shown here is derived from an EMBL/GenBank/DDBJ whole genome shotgun (WGS) entry which is preliminary data.</text>
</comment>
<dbReference type="SUPFAM" id="SSF53098">
    <property type="entry name" value="Ribonuclease H-like"/>
    <property type="match status" value="1"/>
</dbReference>
<name>A0A6L2J750_TANCI</name>
<dbReference type="InterPro" id="IPR036397">
    <property type="entry name" value="RNaseH_sf"/>
</dbReference>
<dbReference type="PANTHER" id="PTHR45835:SF99">
    <property type="entry name" value="CHROMO DOMAIN-CONTAINING PROTEIN-RELATED"/>
    <property type="match status" value="1"/>
</dbReference>
<reference evidence="1" key="1">
    <citation type="journal article" date="2019" name="Sci. Rep.">
        <title>Draft genome of Tanacetum cinerariifolium, the natural source of mosquito coil.</title>
        <authorList>
            <person name="Yamashiro T."/>
            <person name="Shiraishi A."/>
            <person name="Satake H."/>
            <person name="Nakayama K."/>
        </authorList>
    </citation>
    <scope>NUCLEOTIDE SEQUENCE</scope>
</reference>
<dbReference type="AlphaFoldDB" id="A0A6L2J750"/>
<accession>A0A6L2J750</accession>
<organism evidence="1">
    <name type="scientific">Tanacetum cinerariifolium</name>
    <name type="common">Dalmatian daisy</name>
    <name type="synonym">Chrysanthemum cinerariifolium</name>
    <dbReference type="NCBI Taxonomy" id="118510"/>
    <lineage>
        <taxon>Eukaryota</taxon>
        <taxon>Viridiplantae</taxon>
        <taxon>Streptophyta</taxon>
        <taxon>Embryophyta</taxon>
        <taxon>Tracheophyta</taxon>
        <taxon>Spermatophyta</taxon>
        <taxon>Magnoliopsida</taxon>
        <taxon>eudicotyledons</taxon>
        <taxon>Gunneridae</taxon>
        <taxon>Pentapetalae</taxon>
        <taxon>asterids</taxon>
        <taxon>campanulids</taxon>
        <taxon>Asterales</taxon>
        <taxon>Asteraceae</taxon>
        <taxon>Asteroideae</taxon>
        <taxon>Anthemideae</taxon>
        <taxon>Anthemidinae</taxon>
        <taxon>Tanacetum</taxon>
    </lineage>
</organism>
<evidence type="ECO:0000313" key="1">
    <source>
        <dbReference type="EMBL" id="GEU32739.1"/>
    </source>
</evidence>